<evidence type="ECO:0000313" key="2">
    <source>
        <dbReference type="Proteomes" id="UP000020773"/>
    </source>
</evidence>
<protein>
    <submittedName>
        <fullName evidence="1">Uncharacterized protein</fullName>
    </submittedName>
</protein>
<comment type="caution">
    <text evidence="1">The sequence shown here is derived from an EMBL/GenBank/DDBJ whole genome shotgun (WGS) entry which is preliminary data.</text>
</comment>
<organism evidence="1 2">
    <name type="scientific">Bacteroides fragilis str. 3998T(B)3</name>
    <dbReference type="NCBI Taxonomy" id="1339316"/>
    <lineage>
        <taxon>Bacteria</taxon>
        <taxon>Pseudomonadati</taxon>
        <taxon>Bacteroidota</taxon>
        <taxon>Bacteroidia</taxon>
        <taxon>Bacteroidales</taxon>
        <taxon>Bacteroidaceae</taxon>
        <taxon>Bacteroides</taxon>
    </lineage>
</organism>
<reference evidence="1 2" key="1">
    <citation type="submission" date="2014-02" db="EMBL/GenBank/DDBJ databases">
        <authorList>
            <person name="Sears C."/>
            <person name="Carroll K."/>
            <person name="Sack B.R."/>
            <person name="Qadri F."/>
            <person name="Myers L.L."/>
            <person name="Chung G.-T."/>
            <person name="Escheverria P."/>
            <person name="Fraser C.M."/>
            <person name="Sadzewicz L."/>
            <person name="Shefchek K.A."/>
            <person name="Tallon L."/>
            <person name="Das S.P."/>
            <person name="Daugherty S."/>
            <person name="Mongodin E.F."/>
        </authorList>
    </citation>
    <scope>NUCLEOTIDE SEQUENCE [LARGE SCALE GENOMIC DNA]</scope>
    <source>
        <strain evidence="2">3998T(B)3</strain>
    </source>
</reference>
<gene>
    <name evidence="1" type="ORF">M125_4653</name>
</gene>
<evidence type="ECO:0000313" key="1">
    <source>
        <dbReference type="EMBL" id="EXY88706.1"/>
    </source>
</evidence>
<dbReference type="Proteomes" id="UP000020773">
    <property type="component" value="Unassembled WGS sequence"/>
</dbReference>
<accession>A0A015V0A6</accession>
<name>A0A015V0A6_BACFG</name>
<dbReference type="EMBL" id="JGDB01000274">
    <property type="protein sequence ID" value="EXY88706.1"/>
    <property type="molecule type" value="Genomic_DNA"/>
</dbReference>
<proteinExistence type="predicted"/>
<feature type="non-terminal residue" evidence="1">
    <location>
        <position position="42"/>
    </location>
</feature>
<sequence length="42" mass="5098">MEITLEEHIYTKYWFHKYHASVFAEAMIKAVKRLATEGFPYF</sequence>
<dbReference type="AlphaFoldDB" id="A0A015V0A6"/>